<protein>
    <recommendedName>
        <fullName evidence="4">DUF465 domain-containing protein</fullName>
    </recommendedName>
</protein>
<keyword evidence="3" id="KW-1185">Reference proteome</keyword>
<evidence type="ECO:0000313" key="3">
    <source>
        <dbReference type="Proteomes" id="UP000033774"/>
    </source>
</evidence>
<feature type="region of interest" description="Disordered" evidence="1">
    <location>
        <begin position="1"/>
        <end position="38"/>
    </location>
</feature>
<comment type="caution">
    <text evidence="2">The sequence shown here is derived from an EMBL/GenBank/DDBJ whole genome shotgun (WGS) entry which is preliminary data.</text>
</comment>
<feature type="non-terminal residue" evidence="2">
    <location>
        <position position="1"/>
    </location>
</feature>
<reference evidence="2 3" key="1">
    <citation type="submission" date="2015-03" db="EMBL/GenBank/DDBJ databases">
        <title>Draft genome sequence of Elstera litoralis.</title>
        <authorList>
            <person name="Rahalkar M.C."/>
            <person name="Dhakephalkar P.K."/>
            <person name="Pore S.D."/>
            <person name="Arora P."/>
            <person name="Kapse N.G."/>
            <person name="Pandit P.S."/>
        </authorList>
    </citation>
    <scope>NUCLEOTIDE SEQUENCE [LARGE SCALE GENOMIC DNA]</scope>
    <source>
        <strain evidence="2 3">Dia-1</strain>
    </source>
</reference>
<evidence type="ECO:0000256" key="1">
    <source>
        <dbReference type="SAM" id="MobiDB-lite"/>
    </source>
</evidence>
<organism evidence="2 3">
    <name type="scientific">Elstera litoralis</name>
    <dbReference type="NCBI Taxonomy" id="552518"/>
    <lineage>
        <taxon>Bacteria</taxon>
        <taxon>Pseudomonadati</taxon>
        <taxon>Pseudomonadota</taxon>
        <taxon>Alphaproteobacteria</taxon>
        <taxon>Rhodospirillales</taxon>
        <taxon>Rhodospirillaceae</taxon>
        <taxon>Elstera</taxon>
    </lineage>
</organism>
<dbReference type="Proteomes" id="UP000033774">
    <property type="component" value="Unassembled WGS sequence"/>
</dbReference>
<evidence type="ECO:0000313" key="2">
    <source>
        <dbReference type="EMBL" id="KJV10277.1"/>
    </source>
</evidence>
<dbReference type="InterPro" id="IPR007420">
    <property type="entry name" value="DUF465"/>
</dbReference>
<proteinExistence type="predicted"/>
<dbReference type="PATRIC" id="fig|552518.3.peg.277"/>
<dbReference type="Pfam" id="PF04325">
    <property type="entry name" value="DUF465"/>
    <property type="match status" value="1"/>
</dbReference>
<gene>
    <name evidence="2" type="ORF">VZ95_06010</name>
</gene>
<evidence type="ECO:0008006" key="4">
    <source>
        <dbReference type="Google" id="ProtNLM"/>
    </source>
</evidence>
<dbReference type="RefSeq" id="WP_045775054.1">
    <property type="nucleotide sequence ID" value="NZ_LAJY01000121.1"/>
</dbReference>
<accession>A0A0F3IUH5</accession>
<sequence length="60" mass="7068">VTMRETPMASMERVKSLQAKHAQLDSQLDRERNRPEPDVVTVQHLKREKLRIKDEIARMA</sequence>
<dbReference type="Gene3D" id="6.10.280.50">
    <property type="match status" value="1"/>
</dbReference>
<feature type="compositionally biased region" description="Basic and acidic residues" evidence="1">
    <location>
        <begin position="27"/>
        <end position="37"/>
    </location>
</feature>
<dbReference type="AlphaFoldDB" id="A0A0F3IUH5"/>
<dbReference type="InterPro" id="IPR038444">
    <property type="entry name" value="DUF465_sf"/>
</dbReference>
<name>A0A0F3IUH5_9PROT</name>
<dbReference type="EMBL" id="LAJY01000121">
    <property type="protein sequence ID" value="KJV10277.1"/>
    <property type="molecule type" value="Genomic_DNA"/>
</dbReference>